<evidence type="ECO:0000313" key="1">
    <source>
        <dbReference type="EMBL" id="KAL3579348.1"/>
    </source>
</evidence>
<evidence type="ECO:0000313" key="2">
    <source>
        <dbReference type="Proteomes" id="UP000309997"/>
    </source>
</evidence>
<comment type="caution">
    <text evidence="1">The sequence shown here is derived from an EMBL/GenBank/DDBJ whole genome shotgun (WGS) entry which is preliminary data.</text>
</comment>
<dbReference type="EMBL" id="RCHU02000010">
    <property type="protein sequence ID" value="KAL3579348.1"/>
    <property type="molecule type" value="Genomic_DNA"/>
</dbReference>
<sequence>MVHVSMLLCNGTGTPAALNLGCHGNGSLASYLMIATLACRTICTLPFSYLVPSLLTAMDIENLVPWIIYILDGQRNGNFVWRKLTRTFVPACLPLVPDETP</sequence>
<proteinExistence type="predicted"/>
<gene>
    <name evidence="1" type="ORF">D5086_020852</name>
</gene>
<keyword evidence="2" id="KW-1185">Reference proteome</keyword>
<accession>A0ACC4BMU6</accession>
<organism evidence="1 2">
    <name type="scientific">Populus alba</name>
    <name type="common">White poplar</name>
    <dbReference type="NCBI Taxonomy" id="43335"/>
    <lineage>
        <taxon>Eukaryota</taxon>
        <taxon>Viridiplantae</taxon>
        <taxon>Streptophyta</taxon>
        <taxon>Embryophyta</taxon>
        <taxon>Tracheophyta</taxon>
        <taxon>Spermatophyta</taxon>
        <taxon>Magnoliopsida</taxon>
        <taxon>eudicotyledons</taxon>
        <taxon>Gunneridae</taxon>
        <taxon>Pentapetalae</taxon>
        <taxon>rosids</taxon>
        <taxon>fabids</taxon>
        <taxon>Malpighiales</taxon>
        <taxon>Salicaceae</taxon>
        <taxon>Saliceae</taxon>
        <taxon>Populus</taxon>
    </lineage>
</organism>
<dbReference type="Proteomes" id="UP000309997">
    <property type="component" value="Unassembled WGS sequence"/>
</dbReference>
<reference evidence="1 2" key="1">
    <citation type="journal article" date="2024" name="Plant Biotechnol. J.">
        <title>Genome and CRISPR/Cas9 system of a widespread forest tree (Populus alba) in the world.</title>
        <authorList>
            <person name="Liu Y.J."/>
            <person name="Jiang P.F."/>
            <person name="Han X.M."/>
            <person name="Li X.Y."/>
            <person name="Wang H.M."/>
            <person name="Wang Y.J."/>
            <person name="Wang X.X."/>
            <person name="Zeng Q.Y."/>
        </authorList>
    </citation>
    <scope>NUCLEOTIDE SEQUENCE [LARGE SCALE GENOMIC DNA]</scope>
    <source>
        <strain evidence="2">cv. PAL-ZL1</strain>
    </source>
</reference>
<protein>
    <submittedName>
        <fullName evidence="1">Uncharacterized protein</fullName>
    </submittedName>
</protein>
<name>A0ACC4BMU6_POPAL</name>